<name>A0A1X7KWQ6_9BACT</name>
<dbReference type="InterPro" id="IPR000595">
    <property type="entry name" value="cNMP-bd_dom"/>
</dbReference>
<accession>A0A1X7KWQ6</accession>
<evidence type="ECO:0000313" key="3">
    <source>
        <dbReference type="Proteomes" id="UP000193804"/>
    </source>
</evidence>
<dbReference type="Pfam" id="PF00027">
    <property type="entry name" value="cNMP_binding"/>
    <property type="match status" value="1"/>
</dbReference>
<dbReference type="GO" id="GO:0016301">
    <property type="term" value="F:kinase activity"/>
    <property type="evidence" value="ECO:0007669"/>
    <property type="project" value="UniProtKB-KW"/>
</dbReference>
<dbReference type="Proteomes" id="UP000193804">
    <property type="component" value="Unassembled WGS sequence"/>
</dbReference>
<dbReference type="InterPro" id="IPR014710">
    <property type="entry name" value="RmlC-like_jellyroll"/>
</dbReference>
<keyword evidence="3" id="KW-1185">Reference proteome</keyword>
<evidence type="ECO:0000259" key="1">
    <source>
        <dbReference type="PROSITE" id="PS50042"/>
    </source>
</evidence>
<reference evidence="3" key="1">
    <citation type="submission" date="2017-04" db="EMBL/GenBank/DDBJ databases">
        <authorList>
            <person name="Varghese N."/>
            <person name="Submissions S."/>
        </authorList>
    </citation>
    <scope>NUCLEOTIDE SEQUENCE [LARGE SCALE GENOMIC DNA]</scope>
    <source>
        <strain evidence="3">DSM 4125</strain>
    </source>
</reference>
<dbReference type="Gene3D" id="2.60.120.10">
    <property type="entry name" value="Jelly Rolls"/>
    <property type="match status" value="1"/>
</dbReference>
<dbReference type="SUPFAM" id="SSF51206">
    <property type="entry name" value="cAMP-binding domain-like"/>
    <property type="match status" value="1"/>
</dbReference>
<protein>
    <submittedName>
        <fullName evidence="2">cAMP-binding domain of CRP or a regulatory subunit of cAMP-dependent protein kinases</fullName>
    </submittedName>
</protein>
<dbReference type="AlphaFoldDB" id="A0A1X7KWQ6"/>
<dbReference type="InterPro" id="IPR018490">
    <property type="entry name" value="cNMP-bd_dom_sf"/>
</dbReference>
<dbReference type="PROSITE" id="PS50042">
    <property type="entry name" value="CNMP_BINDING_3"/>
    <property type="match status" value="1"/>
</dbReference>
<dbReference type="CDD" id="cd00038">
    <property type="entry name" value="CAP_ED"/>
    <property type="match status" value="1"/>
</dbReference>
<keyword evidence="2" id="KW-0418">Kinase</keyword>
<sequence length="213" mass="24957">MTKTFELFAFLNQQEQYKNCLKKHISSKVYKKGQYIYKPSEEPHLIFELISGTVKVGNYAIDGTEHCYDILKPGDFFGNYRLLDGNFQEFAKPLTSVKVRQYELSYIKKLIFTDIQISELFTKYVVRRWSRAETRFFTVISEDTSVRIKRLYREFNVKIKDADGRAVNIFSLFSQKDIADLTGSSRQTVAHIFKKLNKDYEALLLDIDPVMIP</sequence>
<dbReference type="EMBL" id="FXAW01000007">
    <property type="protein sequence ID" value="SMG45314.1"/>
    <property type="molecule type" value="Genomic_DNA"/>
</dbReference>
<dbReference type="STRING" id="1028.SAMN05661096_03131"/>
<feature type="domain" description="Cyclic nucleotide-binding" evidence="1">
    <location>
        <begin position="9"/>
        <end position="115"/>
    </location>
</feature>
<dbReference type="RefSeq" id="WP_176223814.1">
    <property type="nucleotide sequence ID" value="NZ_FXAW01000007.1"/>
</dbReference>
<organism evidence="2 3">
    <name type="scientific">Marivirga sericea</name>
    <dbReference type="NCBI Taxonomy" id="1028"/>
    <lineage>
        <taxon>Bacteria</taxon>
        <taxon>Pseudomonadati</taxon>
        <taxon>Bacteroidota</taxon>
        <taxon>Cytophagia</taxon>
        <taxon>Cytophagales</taxon>
        <taxon>Marivirgaceae</taxon>
        <taxon>Marivirga</taxon>
    </lineage>
</organism>
<gene>
    <name evidence="2" type="ORF">SAMN05661096_03131</name>
</gene>
<proteinExistence type="predicted"/>
<evidence type="ECO:0000313" key="2">
    <source>
        <dbReference type="EMBL" id="SMG45314.1"/>
    </source>
</evidence>
<keyword evidence="2" id="KW-0808">Transferase</keyword>